<protein>
    <recommendedName>
        <fullName evidence="10">PBZ-type domain-containing protein</fullName>
    </recommendedName>
</protein>
<dbReference type="EMBL" id="JAHIBW010000024">
    <property type="protein sequence ID" value="KAG7298522.1"/>
    <property type="molecule type" value="Genomic_DNA"/>
</dbReference>
<evidence type="ECO:0000256" key="7">
    <source>
        <dbReference type="ARBA" id="ARBA00023204"/>
    </source>
</evidence>
<keyword evidence="6" id="KW-0269">Exonuclease</keyword>
<comment type="caution">
    <text evidence="11">The sequence shown here is derived from an EMBL/GenBank/DDBJ whole genome shotgun (WGS) entry which is preliminary data.</text>
</comment>
<evidence type="ECO:0000259" key="10">
    <source>
        <dbReference type="Pfam" id="PF10283"/>
    </source>
</evidence>
<dbReference type="Gene3D" id="3.30.870.10">
    <property type="entry name" value="Endonuclease Chain A"/>
    <property type="match status" value="2"/>
</dbReference>
<dbReference type="InterPro" id="IPR010347">
    <property type="entry name" value="Tdp1"/>
</dbReference>
<evidence type="ECO:0000256" key="6">
    <source>
        <dbReference type="ARBA" id="ARBA00022839"/>
    </source>
</evidence>
<gene>
    <name evidence="11" type="ORF">JYU34_018161</name>
</gene>
<feature type="compositionally biased region" description="Polar residues" evidence="9">
    <location>
        <begin position="153"/>
        <end position="171"/>
    </location>
</feature>
<dbReference type="PANTHER" id="PTHR12415">
    <property type="entry name" value="TYROSYL-DNA PHOSPHODIESTERASE 1"/>
    <property type="match status" value="1"/>
</dbReference>
<evidence type="ECO:0000256" key="9">
    <source>
        <dbReference type="SAM" id="MobiDB-lite"/>
    </source>
</evidence>
<feature type="region of interest" description="Disordered" evidence="9">
    <location>
        <begin position="816"/>
        <end position="839"/>
    </location>
</feature>
<feature type="region of interest" description="Disordered" evidence="9">
    <location>
        <begin position="87"/>
        <end position="181"/>
    </location>
</feature>
<organism evidence="11 12">
    <name type="scientific">Plutella xylostella</name>
    <name type="common">Diamondback moth</name>
    <name type="synonym">Plutella maculipennis</name>
    <dbReference type="NCBI Taxonomy" id="51655"/>
    <lineage>
        <taxon>Eukaryota</taxon>
        <taxon>Metazoa</taxon>
        <taxon>Ecdysozoa</taxon>
        <taxon>Arthropoda</taxon>
        <taxon>Hexapoda</taxon>
        <taxon>Insecta</taxon>
        <taxon>Pterygota</taxon>
        <taxon>Neoptera</taxon>
        <taxon>Endopterygota</taxon>
        <taxon>Lepidoptera</taxon>
        <taxon>Glossata</taxon>
        <taxon>Ditrysia</taxon>
        <taxon>Yponomeutoidea</taxon>
        <taxon>Plutellidae</taxon>
        <taxon>Plutella</taxon>
    </lineage>
</organism>
<feature type="region of interest" description="Disordered" evidence="9">
    <location>
        <begin position="1"/>
        <end position="20"/>
    </location>
</feature>
<dbReference type="InterPro" id="IPR019406">
    <property type="entry name" value="APLF_PBZ"/>
</dbReference>
<evidence type="ECO:0000256" key="8">
    <source>
        <dbReference type="ARBA" id="ARBA00023242"/>
    </source>
</evidence>
<reference evidence="11 12" key="1">
    <citation type="submission" date="2021-06" db="EMBL/GenBank/DDBJ databases">
        <title>A haploid diamondback moth (Plutella xylostella L.) genome assembly resolves 31 chromosomes and identifies a diamide resistance mutation.</title>
        <authorList>
            <person name="Ward C.M."/>
            <person name="Perry K.D."/>
            <person name="Baker G."/>
            <person name="Powis K."/>
            <person name="Heckel D.G."/>
            <person name="Baxter S.W."/>
        </authorList>
    </citation>
    <scope>NUCLEOTIDE SEQUENCE [LARGE SCALE GENOMIC DNA]</scope>
    <source>
        <strain evidence="11 12">LV</strain>
        <tissue evidence="11">Single pupa</tissue>
    </source>
</reference>
<evidence type="ECO:0000256" key="3">
    <source>
        <dbReference type="ARBA" id="ARBA00022722"/>
    </source>
</evidence>
<sequence>MNIPYKRKNPMADDNNKKRVKKECSYGDKCYRKNPAHFREFSHAHLESILDTHTGGEYNIPPKYSLEREMIKEQLEVIVEKQLYQPKTQQDIQPETTKDSPEKTNISTVVEKKPERKEAIVKTSPKQENKIPSKVEIGNKMEGKLVDVKKPESTSSSSTQKENKETVTASSSKEKASDYRPIVPPTRRIESFFKVVAPPGKMAAKHAASAPYHVFYTPITDARETHRQPYSITFQEILDPSLGELKCSLQINFMVEVGWLLAQYYFAGYSNKKLTILYGEDCSDLKTISQKKPHVDAHYITMPTPFGKHHTKMMILCYEDGSLRVVISTANLYIDDWENRTQGLWFSPACPELPPEAMPHDGESPTMFKRSLLKYLHHYHLAALTPYVERVKRCDFSKINVFLVASVPGSHFDLDWGLTRAGSLLRQHCRAPAEQRWPLVAQASSLGSYGKEPKLWLTGDFLHHFTRVKNQPAMITQPPELKLIYPSLENVRQSHDNLLGGGCLPYSAEQHTKQMWLRDFLYQWRATHTGRDKAMPHIKSYLRTSLDNKMAAYYLLTSGNISKAAWGTINKGNGALRIMSYEAGVLFLPSFVINKDFFPLDKSEKDHLVIPYDLPPTKYTSDMSPWLICFWCSLLAAAAAVSAQAQEDGFYAPQTYRNHERRGPVLFAPEAQRRPWDQAARAPNAIESYQKGLFTPAGRNDVTPQSSITEPWRPVQEPSREAWGGMQKGRFTPAGRDDVTPQSSITEPWRPVQEPSREAWGAPAPISAPLLPKAEPWRQPYISKEQQASIIHHKQALTSEGSFKFEYASDNGLAAGETIEPDGSRVGAYQYKDPSGQIV</sequence>
<keyword evidence="4" id="KW-0227">DNA damage</keyword>
<evidence type="ECO:0000256" key="4">
    <source>
        <dbReference type="ARBA" id="ARBA00022763"/>
    </source>
</evidence>
<name>A0ABQ7PZY1_PLUXY</name>
<comment type="subcellular location">
    <subcellularLocation>
        <location evidence="1">Nucleus</location>
    </subcellularLocation>
</comment>
<evidence type="ECO:0000313" key="11">
    <source>
        <dbReference type="EMBL" id="KAG7298522.1"/>
    </source>
</evidence>
<comment type="similarity">
    <text evidence="2">Belongs to the tyrosyl-DNA phosphodiesterase family.</text>
</comment>
<dbReference type="CDD" id="cd09193">
    <property type="entry name" value="PLDc_mTdp1_1"/>
    <property type="match status" value="1"/>
</dbReference>
<dbReference type="Pfam" id="PF10283">
    <property type="entry name" value="zf-CCHH"/>
    <property type="match status" value="1"/>
</dbReference>
<dbReference type="SUPFAM" id="SSF56024">
    <property type="entry name" value="Phospholipase D/nuclease"/>
    <property type="match status" value="2"/>
</dbReference>
<keyword evidence="12" id="KW-1185">Reference proteome</keyword>
<evidence type="ECO:0000256" key="1">
    <source>
        <dbReference type="ARBA" id="ARBA00004123"/>
    </source>
</evidence>
<feature type="non-terminal residue" evidence="11">
    <location>
        <position position="839"/>
    </location>
</feature>
<dbReference type="Proteomes" id="UP000823941">
    <property type="component" value="Chromosome 24"/>
</dbReference>
<feature type="compositionally biased region" description="Basic and acidic residues" evidence="9">
    <location>
        <begin position="10"/>
        <end position="20"/>
    </location>
</feature>
<dbReference type="PANTHER" id="PTHR12415:SF0">
    <property type="entry name" value="TYROSYL-DNA PHOSPHODIESTERASE 1"/>
    <property type="match status" value="1"/>
</dbReference>
<keyword evidence="5" id="KW-0378">Hydrolase</keyword>
<keyword evidence="8" id="KW-0539">Nucleus</keyword>
<feature type="domain" description="PBZ-type" evidence="10">
    <location>
        <begin position="21"/>
        <end position="45"/>
    </location>
</feature>
<feature type="region of interest" description="Disordered" evidence="9">
    <location>
        <begin position="694"/>
        <end position="765"/>
    </location>
</feature>
<feature type="compositionally biased region" description="Basic and acidic residues" evidence="9">
    <location>
        <begin position="110"/>
        <end position="152"/>
    </location>
</feature>
<evidence type="ECO:0000256" key="2">
    <source>
        <dbReference type="ARBA" id="ARBA00010205"/>
    </source>
</evidence>
<evidence type="ECO:0000256" key="5">
    <source>
        <dbReference type="ARBA" id="ARBA00022801"/>
    </source>
</evidence>
<keyword evidence="3" id="KW-0540">Nuclease</keyword>
<evidence type="ECO:0000313" key="12">
    <source>
        <dbReference type="Proteomes" id="UP000823941"/>
    </source>
</evidence>
<keyword evidence="7" id="KW-0234">DNA repair</keyword>
<proteinExistence type="inferred from homology"/>
<accession>A0ABQ7PZY1</accession>
<dbReference type="Pfam" id="PF06087">
    <property type="entry name" value="Tyr-DNA_phospho"/>
    <property type="match status" value="1"/>
</dbReference>